<dbReference type="OrthoDB" id="10000533at2759"/>
<sequence>MEVEKQDPPTYHVGSATSRVRFYHTPIKPTHSAPNTILSHQDTSEYTNKYTKMSTIAVAGGTGGIGKTIVEALLQEPKYRVIVLTQSSPKEDPVLKQTQQIQINYNDIDSVVETLEKHAVHTIISAIGIYTDEAAQSQMNLVQAAEKSSVTKRFVPSEYSFIQTEDLLPHDPSIKYWLDAAELLKKTKLQYTRVCPGVLMDYWGMPRVRTNIHQHVIGIDVANCWAGIPGDGNDKMSVTYSYDLAAYIVKLLDLEGWPEFSIFAGDDITYNELLKLAEEARGKNFDVVYDSADNVKAGQVTVPPFLTGISEEEAREMTVLVSRLTIAGAFDLPQERMNALFPDIKPIKMREFLINTWKDEA</sequence>
<dbReference type="GO" id="GO:0016491">
    <property type="term" value="F:oxidoreductase activity"/>
    <property type="evidence" value="ECO:0007669"/>
    <property type="project" value="UniProtKB-KW"/>
</dbReference>
<reference evidence="6" key="1">
    <citation type="journal article" date="2016" name="Genome Announc.">
        <title>Draft genome sequence of Aspergillus niger strain An76.</title>
        <authorList>
            <person name="Gong W."/>
            <person name="Cheng Z."/>
            <person name="Zhang H."/>
            <person name="Liu L."/>
            <person name="Gao P."/>
            <person name="Wang L."/>
        </authorList>
    </citation>
    <scope>NUCLEOTIDE SEQUENCE [LARGE SCALE GENOMIC DNA]</scope>
    <source>
        <strain evidence="6">An76</strain>
    </source>
</reference>
<dbReference type="EMBL" id="BCMY01000001">
    <property type="protein sequence ID" value="GAQ35185.1"/>
    <property type="molecule type" value="Genomic_DNA"/>
</dbReference>
<name>A0A100I6S0_ASPNG</name>
<evidence type="ECO:0000256" key="1">
    <source>
        <dbReference type="ARBA" id="ARBA00005725"/>
    </source>
</evidence>
<protein>
    <submittedName>
        <fullName evidence="5">NmrA-like family protein</fullName>
    </submittedName>
</protein>
<evidence type="ECO:0000256" key="3">
    <source>
        <dbReference type="ARBA" id="ARBA00023002"/>
    </source>
</evidence>
<evidence type="ECO:0000313" key="6">
    <source>
        <dbReference type="Proteomes" id="UP000068243"/>
    </source>
</evidence>
<dbReference type="Gene3D" id="3.40.50.720">
    <property type="entry name" value="NAD(P)-binding Rossmann-like Domain"/>
    <property type="match status" value="1"/>
</dbReference>
<keyword evidence="2" id="KW-0521">NADP</keyword>
<comment type="caution">
    <text evidence="5">The sequence shown here is derived from an EMBL/GenBank/DDBJ whole genome shotgun (WGS) entry which is preliminary data.</text>
</comment>
<gene>
    <name evidence="5" type="ORF">ABL_01093</name>
</gene>
<dbReference type="OMA" id="SIQYWLD"/>
<dbReference type="VEuPathDB" id="FungiDB:An02g00910"/>
<dbReference type="AlphaFoldDB" id="A0A100I6S0"/>
<dbReference type="PaxDb" id="5061-CADANGAP00001548"/>
<dbReference type="InterPro" id="IPR036291">
    <property type="entry name" value="NAD(P)-bd_dom_sf"/>
</dbReference>
<dbReference type="Proteomes" id="UP000068243">
    <property type="component" value="Unassembled WGS sequence"/>
</dbReference>
<dbReference type="Pfam" id="PF05368">
    <property type="entry name" value="NmrA"/>
    <property type="match status" value="1"/>
</dbReference>
<comment type="similarity">
    <text evidence="1">Belongs to the NmrA-type oxidoreductase family. Isoflavone reductase subfamily.</text>
</comment>
<dbReference type="SUPFAM" id="SSF51735">
    <property type="entry name" value="NAD(P)-binding Rossmann-fold domains"/>
    <property type="match status" value="1"/>
</dbReference>
<evidence type="ECO:0000256" key="2">
    <source>
        <dbReference type="ARBA" id="ARBA00022857"/>
    </source>
</evidence>
<proteinExistence type="inferred from homology"/>
<dbReference type="VEuPathDB" id="FungiDB:M747DRAFT_291831"/>
<feature type="domain" description="NmrA-like" evidence="4">
    <location>
        <begin position="54"/>
        <end position="296"/>
    </location>
</feature>
<evidence type="ECO:0000313" key="5">
    <source>
        <dbReference type="EMBL" id="GAQ35185.1"/>
    </source>
</evidence>
<dbReference type="Gene3D" id="3.90.25.10">
    <property type="entry name" value="UDP-galactose 4-epimerase, domain 1"/>
    <property type="match status" value="1"/>
</dbReference>
<dbReference type="VEuPathDB" id="FungiDB:ATCC64974_59680"/>
<keyword evidence="3" id="KW-0560">Oxidoreductase</keyword>
<organism evidence="5 6">
    <name type="scientific">Aspergillus niger</name>
    <dbReference type="NCBI Taxonomy" id="5061"/>
    <lineage>
        <taxon>Eukaryota</taxon>
        <taxon>Fungi</taxon>
        <taxon>Dikarya</taxon>
        <taxon>Ascomycota</taxon>
        <taxon>Pezizomycotina</taxon>
        <taxon>Eurotiomycetes</taxon>
        <taxon>Eurotiomycetidae</taxon>
        <taxon>Eurotiales</taxon>
        <taxon>Aspergillaceae</taxon>
        <taxon>Aspergillus</taxon>
        <taxon>Aspergillus subgen. Circumdati</taxon>
    </lineage>
</organism>
<accession>A0A100I6S0</accession>
<evidence type="ECO:0000259" key="4">
    <source>
        <dbReference type="Pfam" id="PF05368"/>
    </source>
</evidence>
<dbReference type="InterPro" id="IPR051609">
    <property type="entry name" value="NmrA/Isoflavone_reductase-like"/>
</dbReference>
<dbReference type="PANTHER" id="PTHR47706">
    <property type="entry name" value="NMRA-LIKE FAMILY PROTEIN"/>
    <property type="match status" value="1"/>
</dbReference>
<dbReference type="InterPro" id="IPR008030">
    <property type="entry name" value="NmrA-like"/>
</dbReference>
<dbReference type="PANTHER" id="PTHR47706:SF4">
    <property type="entry name" value="NMRA-LIKE DOMAIN-CONTAINING PROTEIN"/>
    <property type="match status" value="1"/>
</dbReference>
<dbReference type="VEuPathDB" id="FungiDB:ASPNIDRAFT2_1158018"/>